<evidence type="ECO:0000256" key="2">
    <source>
        <dbReference type="ARBA" id="ARBA00023002"/>
    </source>
</evidence>
<dbReference type="InterPro" id="IPR002347">
    <property type="entry name" value="SDR_fam"/>
</dbReference>
<dbReference type="PIRSF" id="PIRSF000126">
    <property type="entry name" value="11-beta-HSD1"/>
    <property type="match status" value="1"/>
</dbReference>
<dbReference type="PANTHER" id="PTHR44196">
    <property type="entry name" value="DEHYDROGENASE/REDUCTASE SDR FAMILY MEMBER 7B"/>
    <property type="match status" value="1"/>
</dbReference>
<name>A0ABV8UYX2_9GAMM</name>
<dbReference type="Pfam" id="PF00106">
    <property type="entry name" value="adh_short"/>
    <property type="match status" value="1"/>
</dbReference>
<keyword evidence="2" id="KW-0560">Oxidoreductase</keyword>
<sequence length="266" mass="28673">MTDFFNGRSVWITGASSGIGEALALQLAARGASLLLSSRREAVLEQLRLRLANPELHRVISLDLACPEQVYKQVSALVAEGLSIDILINNAGISQRGRAQDTALDVDRKIMEVNYLGTVALTKAVLPALLKSRAGIVATITSVSGLIGSQGRAAYSAAKHALMGFMEALRAELHSQGVQVTVACPGWVKTQISINSLDEVGAALGRMEPRIAQGISAERCAQEFLLAIEKGRDQVIIGRGVSVLAPSVKRFFPNLFRRLNRKQVYR</sequence>
<dbReference type="PANTHER" id="PTHR44196:SF1">
    <property type="entry name" value="DEHYDROGENASE_REDUCTASE SDR FAMILY MEMBER 7B"/>
    <property type="match status" value="1"/>
</dbReference>
<gene>
    <name evidence="5" type="ORF">ACFOX3_01175</name>
</gene>
<dbReference type="PRINTS" id="PR00081">
    <property type="entry name" value="GDHRDH"/>
</dbReference>
<dbReference type="SUPFAM" id="SSF51735">
    <property type="entry name" value="NAD(P)-binding Rossmann-fold domains"/>
    <property type="match status" value="1"/>
</dbReference>
<dbReference type="PRINTS" id="PR00080">
    <property type="entry name" value="SDRFAMILY"/>
</dbReference>
<dbReference type="RefSeq" id="WP_290261817.1">
    <property type="nucleotide sequence ID" value="NZ_JAUFQG010000004.1"/>
</dbReference>
<comment type="similarity">
    <text evidence="1 3">Belongs to the short-chain dehydrogenases/reductases (SDR) family.</text>
</comment>
<evidence type="ECO:0000256" key="3">
    <source>
        <dbReference type="RuleBase" id="RU000363"/>
    </source>
</evidence>
<feature type="domain" description="Ketoreductase" evidence="4">
    <location>
        <begin position="8"/>
        <end position="190"/>
    </location>
</feature>
<accession>A0ABV8UYX2</accession>
<protein>
    <submittedName>
        <fullName evidence="5">SDR family oxidoreductase</fullName>
    </submittedName>
</protein>
<dbReference type="Proteomes" id="UP001595840">
    <property type="component" value="Unassembled WGS sequence"/>
</dbReference>
<proteinExistence type="inferred from homology"/>
<dbReference type="InterPro" id="IPR036291">
    <property type="entry name" value="NAD(P)-bd_dom_sf"/>
</dbReference>
<evidence type="ECO:0000259" key="4">
    <source>
        <dbReference type="SMART" id="SM00822"/>
    </source>
</evidence>
<keyword evidence="6" id="KW-1185">Reference proteome</keyword>
<evidence type="ECO:0000256" key="1">
    <source>
        <dbReference type="ARBA" id="ARBA00006484"/>
    </source>
</evidence>
<comment type="caution">
    <text evidence="5">The sequence shown here is derived from an EMBL/GenBank/DDBJ whole genome shotgun (WGS) entry which is preliminary data.</text>
</comment>
<evidence type="ECO:0000313" key="5">
    <source>
        <dbReference type="EMBL" id="MFC4360889.1"/>
    </source>
</evidence>
<evidence type="ECO:0000313" key="6">
    <source>
        <dbReference type="Proteomes" id="UP001595840"/>
    </source>
</evidence>
<organism evidence="5 6">
    <name type="scientific">Simiduia curdlanivorans</name>
    <dbReference type="NCBI Taxonomy" id="1492769"/>
    <lineage>
        <taxon>Bacteria</taxon>
        <taxon>Pseudomonadati</taxon>
        <taxon>Pseudomonadota</taxon>
        <taxon>Gammaproteobacteria</taxon>
        <taxon>Cellvibrionales</taxon>
        <taxon>Cellvibrionaceae</taxon>
        <taxon>Simiduia</taxon>
    </lineage>
</organism>
<dbReference type="PROSITE" id="PS00061">
    <property type="entry name" value="ADH_SHORT"/>
    <property type="match status" value="1"/>
</dbReference>
<dbReference type="EMBL" id="JBHSCX010000002">
    <property type="protein sequence ID" value="MFC4360889.1"/>
    <property type="molecule type" value="Genomic_DNA"/>
</dbReference>
<dbReference type="NCBIfam" id="NF004825">
    <property type="entry name" value="PRK06181.1"/>
    <property type="match status" value="1"/>
</dbReference>
<dbReference type="SMART" id="SM00822">
    <property type="entry name" value="PKS_KR"/>
    <property type="match status" value="1"/>
</dbReference>
<dbReference type="InterPro" id="IPR057326">
    <property type="entry name" value="KR_dom"/>
</dbReference>
<dbReference type="Gene3D" id="3.40.50.720">
    <property type="entry name" value="NAD(P)-binding Rossmann-like Domain"/>
    <property type="match status" value="1"/>
</dbReference>
<reference evidence="6" key="1">
    <citation type="journal article" date="2019" name="Int. J. Syst. Evol. Microbiol.">
        <title>The Global Catalogue of Microorganisms (GCM) 10K type strain sequencing project: providing services to taxonomists for standard genome sequencing and annotation.</title>
        <authorList>
            <consortium name="The Broad Institute Genomics Platform"/>
            <consortium name="The Broad Institute Genome Sequencing Center for Infectious Disease"/>
            <person name="Wu L."/>
            <person name="Ma J."/>
        </authorList>
    </citation>
    <scope>NUCLEOTIDE SEQUENCE [LARGE SCALE GENOMIC DNA]</scope>
    <source>
        <strain evidence="6">CECT 8570</strain>
    </source>
</reference>
<dbReference type="InterPro" id="IPR020904">
    <property type="entry name" value="Sc_DH/Rdtase_CS"/>
</dbReference>